<name>A0A5C8JFX3_9BACT</name>
<organism evidence="6 7">
    <name type="scientific">Pontibacter qinzhouensis</name>
    <dbReference type="NCBI Taxonomy" id="2603253"/>
    <lineage>
        <taxon>Bacteria</taxon>
        <taxon>Pseudomonadati</taxon>
        <taxon>Bacteroidota</taxon>
        <taxon>Cytophagia</taxon>
        <taxon>Cytophagales</taxon>
        <taxon>Hymenobacteraceae</taxon>
        <taxon>Pontibacter</taxon>
    </lineage>
</organism>
<gene>
    <name evidence="6" type="ORF">FVR03_17355</name>
</gene>
<dbReference type="InterPro" id="IPR005632">
    <property type="entry name" value="Chaperone_Skp"/>
</dbReference>
<evidence type="ECO:0000313" key="7">
    <source>
        <dbReference type="Proteomes" id="UP000321926"/>
    </source>
</evidence>
<dbReference type="Gene3D" id="3.30.910.20">
    <property type="entry name" value="Skp domain"/>
    <property type="match status" value="1"/>
</dbReference>
<reference evidence="6 7" key="1">
    <citation type="submission" date="2019-08" db="EMBL/GenBank/DDBJ databases">
        <authorList>
            <person name="Shi S."/>
        </authorList>
    </citation>
    <scope>NUCLEOTIDE SEQUENCE [LARGE SCALE GENOMIC DNA]</scope>
    <source>
        <strain evidence="6 7">GY10130</strain>
    </source>
</reference>
<feature type="region of interest" description="Disordered" evidence="4">
    <location>
        <begin position="175"/>
        <end position="206"/>
    </location>
</feature>
<dbReference type="GO" id="GO:0051082">
    <property type="term" value="F:unfolded protein binding"/>
    <property type="evidence" value="ECO:0007669"/>
    <property type="project" value="InterPro"/>
</dbReference>
<sequence>MMNKIKTLVVAFLLISISSFAQTGNQPIKIGYTNVEYILLQLPESRQIESELKTHSTQLENQLKTKYSEYETKLAALEKGGPTMDKVVRDDKERELMNMQNSIQEFQRNAQASLQQKEKSLVDPVINKIDQAIKDVAKENGYTWVISNQALLSGPEDGDISPLVLKKLGVDPSKVTEQAAPAATNPASTTTTPAKAPVKTTPAKKK</sequence>
<dbReference type="SUPFAM" id="SSF111384">
    <property type="entry name" value="OmpH-like"/>
    <property type="match status" value="1"/>
</dbReference>
<evidence type="ECO:0000256" key="2">
    <source>
        <dbReference type="ARBA" id="ARBA00022729"/>
    </source>
</evidence>
<dbReference type="Proteomes" id="UP000321926">
    <property type="component" value="Unassembled WGS sequence"/>
</dbReference>
<dbReference type="AlphaFoldDB" id="A0A5C8JFX3"/>
<dbReference type="SMART" id="SM00935">
    <property type="entry name" value="OmpH"/>
    <property type="match status" value="1"/>
</dbReference>
<evidence type="ECO:0000256" key="4">
    <source>
        <dbReference type="SAM" id="MobiDB-lite"/>
    </source>
</evidence>
<evidence type="ECO:0000313" key="6">
    <source>
        <dbReference type="EMBL" id="TXK36639.1"/>
    </source>
</evidence>
<evidence type="ECO:0000256" key="5">
    <source>
        <dbReference type="SAM" id="SignalP"/>
    </source>
</evidence>
<dbReference type="EMBL" id="VRTY01000075">
    <property type="protein sequence ID" value="TXK36639.1"/>
    <property type="molecule type" value="Genomic_DNA"/>
</dbReference>
<feature type="signal peptide" evidence="5">
    <location>
        <begin position="1"/>
        <end position="21"/>
    </location>
</feature>
<keyword evidence="7" id="KW-1185">Reference proteome</keyword>
<dbReference type="OrthoDB" id="1493480at2"/>
<feature type="compositionally biased region" description="Low complexity" evidence="4">
    <location>
        <begin position="179"/>
        <end position="206"/>
    </location>
</feature>
<dbReference type="Pfam" id="PF03938">
    <property type="entry name" value="OmpH"/>
    <property type="match status" value="1"/>
</dbReference>
<accession>A0A5C8JFX3</accession>
<dbReference type="RefSeq" id="WP_147923032.1">
    <property type="nucleotide sequence ID" value="NZ_VRTY01000075.1"/>
</dbReference>
<keyword evidence="2 5" id="KW-0732">Signal</keyword>
<dbReference type="InterPro" id="IPR024930">
    <property type="entry name" value="Skp_dom_sf"/>
</dbReference>
<evidence type="ECO:0000256" key="3">
    <source>
        <dbReference type="SAM" id="Coils"/>
    </source>
</evidence>
<feature type="chain" id="PRO_5022725871" evidence="5">
    <location>
        <begin position="22"/>
        <end position="206"/>
    </location>
</feature>
<comment type="similarity">
    <text evidence="1">Belongs to the Skp family.</text>
</comment>
<dbReference type="GO" id="GO:0050821">
    <property type="term" value="P:protein stabilization"/>
    <property type="evidence" value="ECO:0007669"/>
    <property type="project" value="TreeGrafter"/>
</dbReference>
<dbReference type="PANTHER" id="PTHR35089">
    <property type="entry name" value="CHAPERONE PROTEIN SKP"/>
    <property type="match status" value="1"/>
</dbReference>
<protein>
    <submittedName>
        <fullName evidence="6">OmpH family outer membrane protein</fullName>
    </submittedName>
</protein>
<dbReference type="PANTHER" id="PTHR35089:SF1">
    <property type="entry name" value="CHAPERONE PROTEIN SKP"/>
    <property type="match status" value="1"/>
</dbReference>
<dbReference type="GO" id="GO:0005829">
    <property type="term" value="C:cytosol"/>
    <property type="evidence" value="ECO:0007669"/>
    <property type="project" value="TreeGrafter"/>
</dbReference>
<comment type="caution">
    <text evidence="6">The sequence shown here is derived from an EMBL/GenBank/DDBJ whole genome shotgun (WGS) entry which is preliminary data.</text>
</comment>
<evidence type="ECO:0000256" key="1">
    <source>
        <dbReference type="ARBA" id="ARBA00009091"/>
    </source>
</evidence>
<feature type="coiled-coil region" evidence="3">
    <location>
        <begin position="60"/>
        <end position="116"/>
    </location>
</feature>
<keyword evidence="3" id="KW-0175">Coiled coil</keyword>
<proteinExistence type="inferred from homology"/>